<dbReference type="Pfam" id="PF14727">
    <property type="entry name" value="PHTB1_N"/>
    <property type="match status" value="1"/>
</dbReference>
<dbReference type="Proteomes" id="UP000829291">
    <property type="component" value="Chromosome 5"/>
</dbReference>
<accession>A0ABM3GAL2</accession>
<dbReference type="InterPro" id="IPR055363">
    <property type="entry name" value="PTHB1_hp_dom"/>
</dbReference>
<dbReference type="InterPro" id="IPR055364">
    <property type="entry name" value="PTHB1_CtH_dom"/>
</dbReference>
<dbReference type="InterPro" id="IPR028074">
    <property type="entry name" value="PHTB1_GAE_dom"/>
</dbReference>
<dbReference type="PANTHER" id="PTHR20991:SF0">
    <property type="entry name" value="PROTEIN PTHB1"/>
    <property type="match status" value="1"/>
</dbReference>
<protein>
    <submittedName>
        <fullName evidence="8">Protein PTHB1 isoform X1</fullName>
    </submittedName>
</protein>
<evidence type="ECO:0000259" key="6">
    <source>
        <dbReference type="Pfam" id="PF23339"/>
    </source>
</evidence>
<reference evidence="8" key="1">
    <citation type="submission" date="2025-08" db="UniProtKB">
        <authorList>
            <consortium name="RefSeq"/>
        </authorList>
    </citation>
    <scope>IDENTIFICATION</scope>
    <source>
        <tissue evidence="8">Thorax and Abdomen</tissue>
    </source>
</reference>
<evidence type="ECO:0000259" key="5">
    <source>
        <dbReference type="Pfam" id="PF23338"/>
    </source>
</evidence>
<evidence type="ECO:0000259" key="2">
    <source>
        <dbReference type="Pfam" id="PF14727"/>
    </source>
</evidence>
<dbReference type="GeneID" id="107218644"/>
<name>A0ABM3GAL2_NEOLC</name>
<evidence type="ECO:0000259" key="3">
    <source>
        <dbReference type="Pfam" id="PF14728"/>
    </source>
</evidence>
<keyword evidence="7" id="KW-1185">Reference proteome</keyword>
<evidence type="ECO:0000313" key="7">
    <source>
        <dbReference type="Proteomes" id="UP000829291"/>
    </source>
</evidence>
<evidence type="ECO:0000259" key="4">
    <source>
        <dbReference type="Pfam" id="PF23337"/>
    </source>
</evidence>
<dbReference type="InterPro" id="IPR028073">
    <property type="entry name" value="PHTB1_N_dom"/>
</dbReference>
<feature type="domain" description="PTHB1 C-terminal helix bundle" evidence="6">
    <location>
        <begin position="735"/>
        <end position="808"/>
    </location>
</feature>
<dbReference type="Pfam" id="PF14728">
    <property type="entry name" value="PTHB1_GAE"/>
    <property type="match status" value="1"/>
</dbReference>
<organism evidence="7 8">
    <name type="scientific">Neodiprion lecontei</name>
    <name type="common">Redheaded pine sawfly</name>
    <dbReference type="NCBI Taxonomy" id="441921"/>
    <lineage>
        <taxon>Eukaryota</taxon>
        <taxon>Metazoa</taxon>
        <taxon>Ecdysozoa</taxon>
        <taxon>Arthropoda</taxon>
        <taxon>Hexapoda</taxon>
        <taxon>Insecta</taxon>
        <taxon>Pterygota</taxon>
        <taxon>Neoptera</taxon>
        <taxon>Endopterygota</taxon>
        <taxon>Hymenoptera</taxon>
        <taxon>Tenthredinoidea</taxon>
        <taxon>Diprionidae</taxon>
        <taxon>Diprioninae</taxon>
        <taxon>Neodiprion</taxon>
    </lineage>
</organism>
<evidence type="ECO:0000256" key="1">
    <source>
        <dbReference type="SAM" id="MobiDB-lite"/>
    </source>
</evidence>
<feature type="domain" description="PTHB1 N-terminal" evidence="2">
    <location>
        <begin position="1"/>
        <end position="362"/>
    </location>
</feature>
<feature type="domain" description="PTHB1 platform" evidence="4">
    <location>
        <begin position="523"/>
        <end position="627"/>
    </location>
</feature>
<sequence length="831" mass="93064">MSLFKTREWWRTHCGENEAFDNHSLLVTPLFGPDIHNVIIVGSHNGYLRIYKPSSKWIEEGKTLTGYKPTDLILESSLEKPIIDLNVGKFVSGSQNLHLAVLSPSNLIVYNVSMIGNAADEEDRCVLNIAYEHNLKRLGATLTVGPFGGVQGRDFLCVQCLDGTLLFYEQETFTFSYNLTNYLLPTPLIYVAKNDAFVTLNSGWVFECYRYQHIAEFDKNKEKQPSELGKSLYPDWKYNLGEAVMDVKIATLSSVELAIVVLGERSLYCLKDDCSLKYTKRFDYAALCFHVYVVEPDGVLMVMTVTETNTLMVYEGTTLRWTAQLPFAPVAVNRGNFQHLEGVIVLLSDEGSLEGCFLGTEPSLFVAPPVSCTKDFNYETAESDVAKYRKMLQKSAASDSSLTNATAESEIGISVWISPHLEPCPFDEELAVETEKHSMCRVSVELIPYAPLRQVQVSFEVHDPLIVRADYHEIANLCDRHLAQSVIHMGDKAVPASLETVVTVTYENSFGAIRVLQRKAQVPVRLVAKLCPPESGSSFSITVKSDEPIVSLSQLFPEFIGEEATLGRNNNAIGLQYLYTGTVVSIASGTSSNRYRLQSEDSLAVGPVGRQLIARLNGYYSRKQCNCVTSQVQLQILNAHIDVHFASRQEVRRIKEALDLLATQLRNIEKKMVYNFKERSTRSLKSLTFLLDDTFDMMFTLLDDLKDAQLKQFRSEKNLERAISSLLLLLQTNVSDDKYALVESAIGFTPQLHSDIDWEEIADAAVSSALRSKMRKSDNEMLRTVGELEPIKDVTKLKKRIAHLVERLTKDTDDSVGSSASGRLEDVEEVA</sequence>
<dbReference type="Pfam" id="PF23337">
    <property type="entry name" value="PTHB1_pf"/>
    <property type="match status" value="1"/>
</dbReference>
<feature type="domain" description="PTHB1 GAE" evidence="3">
    <location>
        <begin position="435"/>
        <end position="520"/>
    </location>
</feature>
<dbReference type="Pfam" id="PF23339">
    <property type="entry name" value="PTHB1_CtH"/>
    <property type="match status" value="1"/>
</dbReference>
<dbReference type="Pfam" id="PF23338">
    <property type="entry name" value="PTHB1_hp"/>
    <property type="match status" value="1"/>
</dbReference>
<dbReference type="RefSeq" id="XP_046597306.1">
    <property type="nucleotide sequence ID" value="XM_046741350.1"/>
</dbReference>
<dbReference type="PANTHER" id="PTHR20991">
    <property type="entry name" value="PARATHYROID HORMONE-RESPONSIVE B1 GENE"/>
    <property type="match status" value="1"/>
</dbReference>
<gene>
    <name evidence="8" type="primary">LOC107218644</name>
</gene>
<dbReference type="InterPro" id="IPR026511">
    <property type="entry name" value="PTHB1"/>
</dbReference>
<evidence type="ECO:0000313" key="8">
    <source>
        <dbReference type="RefSeq" id="XP_046597306.1"/>
    </source>
</evidence>
<feature type="domain" description="PTHB1 hairpin" evidence="5">
    <location>
        <begin position="633"/>
        <end position="732"/>
    </location>
</feature>
<feature type="region of interest" description="Disordered" evidence="1">
    <location>
        <begin position="811"/>
        <end position="831"/>
    </location>
</feature>
<dbReference type="InterPro" id="IPR055362">
    <property type="entry name" value="PTHB1_pf_dom"/>
</dbReference>
<proteinExistence type="predicted"/>